<evidence type="ECO:0000313" key="4">
    <source>
        <dbReference type="Proteomes" id="UP000612893"/>
    </source>
</evidence>
<organism evidence="3 4">
    <name type="scientific">Candidatus Nephthysia bennettiae</name>
    <dbReference type="NCBI Taxonomy" id="3127016"/>
    <lineage>
        <taxon>Bacteria</taxon>
        <taxon>Bacillati</taxon>
        <taxon>Candidatus Dormiibacterota</taxon>
        <taxon>Candidatus Dormibacteria</taxon>
        <taxon>Candidatus Dormibacterales</taxon>
        <taxon>Candidatus Dormibacteraceae</taxon>
        <taxon>Candidatus Nephthysia</taxon>
    </lineage>
</organism>
<name>A0A934N809_9BACT</name>
<evidence type="ECO:0000256" key="1">
    <source>
        <dbReference type="ARBA" id="ARBA00022679"/>
    </source>
</evidence>
<keyword evidence="4" id="KW-1185">Reference proteome</keyword>
<dbReference type="GO" id="GO:0016746">
    <property type="term" value="F:acyltransferase activity"/>
    <property type="evidence" value="ECO:0007669"/>
    <property type="project" value="UniProtKB-KW"/>
</dbReference>
<dbReference type="EMBL" id="JAEKNR010000061">
    <property type="protein sequence ID" value="MBJ7597483.1"/>
    <property type="molecule type" value="Genomic_DNA"/>
</dbReference>
<dbReference type="InterPro" id="IPR051159">
    <property type="entry name" value="Hexapeptide_acetyltransf"/>
</dbReference>
<keyword evidence="2" id="KW-0677">Repeat</keyword>
<dbReference type="InterPro" id="IPR001451">
    <property type="entry name" value="Hexapep"/>
</dbReference>
<dbReference type="Gene3D" id="2.160.10.10">
    <property type="entry name" value="Hexapeptide repeat proteins"/>
    <property type="match status" value="1"/>
</dbReference>
<comment type="caution">
    <text evidence="3">The sequence shown here is derived from an EMBL/GenBank/DDBJ whole genome shotgun (WGS) entry which is preliminary data.</text>
</comment>
<dbReference type="PROSITE" id="PS00101">
    <property type="entry name" value="HEXAPEP_TRANSFERASES"/>
    <property type="match status" value="1"/>
</dbReference>
<dbReference type="PANTHER" id="PTHR23416:SF78">
    <property type="entry name" value="LIPOPOLYSACCHARIDE BIOSYNTHESIS O-ACETYL TRANSFERASE WBBJ-RELATED"/>
    <property type="match status" value="1"/>
</dbReference>
<dbReference type="InterPro" id="IPR018357">
    <property type="entry name" value="Hexapep_transf_CS"/>
</dbReference>
<protein>
    <submittedName>
        <fullName evidence="3">Acyltransferase</fullName>
    </submittedName>
</protein>
<dbReference type="SUPFAM" id="SSF51161">
    <property type="entry name" value="Trimeric LpxA-like enzymes"/>
    <property type="match status" value="1"/>
</dbReference>
<sequence length="122" mass="12468">MVRVGDDCKIGQYSIVMDCDWHELETPSHYGGHGVPRPVVLEQGVWLGARVTVLKGVTIGRGSVIGAGSVVVSDIPAGVVAAGVPARVIRELPFKAALDAARLQLAAPQASAETAAGAEATG</sequence>
<dbReference type="CDD" id="cd04647">
    <property type="entry name" value="LbH_MAT_like"/>
    <property type="match status" value="1"/>
</dbReference>
<keyword evidence="1" id="KW-0808">Transferase</keyword>
<dbReference type="Pfam" id="PF00132">
    <property type="entry name" value="Hexapep"/>
    <property type="match status" value="1"/>
</dbReference>
<evidence type="ECO:0000256" key="2">
    <source>
        <dbReference type="ARBA" id="ARBA00022737"/>
    </source>
</evidence>
<dbReference type="AlphaFoldDB" id="A0A934N809"/>
<gene>
    <name evidence="3" type="ORF">JF922_05280</name>
</gene>
<dbReference type="Proteomes" id="UP000612893">
    <property type="component" value="Unassembled WGS sequence"/>
</dbReference>
<dbReference type="PANTHER" id="PTHR23416">
    <property type="entry name" value="SIALIC ACID SYNTHASE-RELATED"/>
    <property type="match status" value="1"/>
</dbReference>
<reference evidence="3" key="1">
    <citation type="submission" date="2020-10" db="EMBL/GenBank/DDBJ databases">
        <title>Ca. Dormibacterota MAGs.</title>
        <authorList>
            <person name="Montgomery K."/>
        </authorList>
    </citation>
    <scope>NUCLEOTIDE SEQUENCE [LARGE SCALE GENOMIC DNA]</scope>
    <source>
        <strain evidence="3">SC8812_S17_10</strain>
    </source>
</reference>
<keyword evidence="3" id="KW-0012">Acyltransferase</keyword>
<accession>A0A934N809</accession>
<evidence type="ECO:0000313" key="3">
    <source>
        <dbReference type="EMBL" id="MBJ7597483.1"/>
    </source>
</evidence>
<proteinExistence type="predicted"/>
<dbReference type="InterPro" id="IPR011004">
    <property type="entry name" value="Trimer_LpxA-like_sf"/>
</dbReference>